<dbReference type="Proteomes" id="UP000887575">
    <property type="component" value="Unassembled WGS sequence"/>
</dbReference>
<protein>
    <submittedName>
        <fullName evidence="4">Uncharacterized protein</fullName>
    </submittedName>
</protein>
<organism evidence="3 4">
    <name type="scientific">Mesorhabditis belari</name>
    <dbReference type="NCBI Taxonomy" id="2138241"/>
    <lineage>
        <taxon>Eukaryota</taxon>
        <taxon>Metazoa</taxon>
        <taxon>Ecdysozoa</taxon>
        <taxon>Nematoda</taxon>
        <taxon>Chromadorea</taxon>
        <taxon>Rhabditida</taxon>
        <taxon>Rhabditina</taxon>
        <taxon>Rhabditomorpha</taxon>
        <taxon>Rhabditoidea</taxon>
        <taxon>Rhabditidae</taxon>
        <taxon>Mesorhabditinae</taxon>
        <taxon>Mesorhabditis</taxon>
    </lineage>
</organism>
<feature type="compositionally biased region" description="Polar residues" evidence="2">
    <location>
        <begin position="330"/>
        <end position="352"/>
    </location>
</feature>
<feature type="coiled-coil region" evidence="1">
    <location>
        <begin position="619"/>
        <end position="646"/>
    </location>
</feature>
<name>A0AAF3F488_9BILA</name>
<sequence>MTPPTLAPLYLMKVGEATLCLKNHLVLCGIAKQLRHQLYMAGLSLGEDHYVREFATREQASVFIQNSSAKKSVFVVIDDNIVVNRHAGAEYPQPNILYFTGSFMAKDIVFGVGQQFRSRCDEFAKRLIEEDNLFAVASKDITMRGEGHPACTSVHSKTSKIESGNAYVTSSKTVVSKEEKGFECAACLKGNQICFCLMPIVQLLVEHHPPCVDHELLQLIEEYVDDFIPYQVLKAQMSGEHLEASNESAEDVESAHSSPKEPEPIETSRFNAYTEEPQLERLKLEESLIKSLDIQNLGHLKEDNKQCYDKMPELDEFEDEEITYERDTSSDQSPDENTLPSLTSDPNEQLSPASAETLSISFMNIGSPRVFFTESTKKNTTSSPLSKAESHGSSKSSNKISKALIRTPMMEEEGVDSVPYTSPLHQMPVPLLGTSYQEILMEIEHHNITMSQLRASFAANLSRAHEVISQQKLLTDQLYRDITTVNAAIENELKASEALTAVVRPSLNCWVALLVYHSKLTNLLLLAAHSSLELPVTNLVFLRAATKKIVDLNPGQTVKEKLALAIAMLGAAHKKHDLGELIPTFFRDAHKISVYIMVIRLEQVLSRVQADAKAIDISLQDASRLVQTAQETLKALEQNVAEKYAAFFNVVCHILQERWEKISEPFPDFAFTSAIEL</sequence>
<keyword evidence="3" id="KW-1185">Reference proteome</keyword>
<proteinExistence type="predicted"/>
<keyword evidence="1" id="KW-0175">Coiled coil</keyword>
<evidence type="ECO:0000256" key="1">
    <source>
        <dbReference type="SAM" id="Coils"/>
    </source>
</evidence>
<reference evidence="4" key="1">
    <citation type="submission" date="2024-02" db="UniProtKB">
        <authorList>
            <consortium name="WormBaseParasite"/>
        </authorList>
    </citation>
    <scope>IDENTIFICATION</scope>
</reference>
<accession>A0AAF3F488</accession>
<dbReference type="WBParaSite" id="MBELARI_LOCUS21388.1">
    <property type="protein sequence ID" value="MBELARI_LOCUS21388.1"/>
    <property type="gene ID" value="MBELARI_LOCUS21388"/>
</dbReference>
<feature type="region of interest" description="Disordered" evidence="2">
    <location>
        <begin position="321"/>
        <end position="352"/>
    </location>
</feature>
<feature type="region of interest" description="Disordered" evidence="2">
    <location>
        <begin position="239"/>
        <end position="274"/>
    </location>
</feature>
<dbReference type="AlphaFoldDB" id="A0AAF3F488"/>
<evidence type="ECO:0000313" key="4">
    <source>
        <dbReference type="WBParaSite" id="MBELARI_LOCUS21388.1"/>
    </source>
</evidence>
<evidence type="ECO:0000256" key="2">
    <source>
        <dbReference type="SAM" id="MobiDB-lite"/>
    </source>
</evidence>
<evidence type="ECO:0000313" key="3">
    <source>
        <dbReference type="Proteomes" id="UP000887575"/>
    </source>
</evidence>
<feature type="region of interest" description="Disordered" evidence="2">
    <location>
        <begin position="375"/>
        <end position="399"/>
    </location>
</feature>